<gene>
    <name evidence="3" type="ORF">PAXINDRAFT_14177</name>
</gene>
<dbReference type="GO" id="GO:0000981">
    <property type="term" value="F:DNA-binding transcription factor activity, RNA polymerase II-specific"/>
    <property type="evidence" value="ECO:0007669"/>
    <property type="project" value="InterPro"/>
</dbReference>
<evidence type="ECO:0000256" key="1">
    <source>
        <dbReference type="SAM" id="MobiDB-lite"/>
    </source>
</evidence>
<evidence type="ECO:0000313" key="4">
    <source>
        <dbReference type="Proteomes" id="UP000053647"/>
    </source>
</evidence>
<feature type="region of interest" description="Disordered" evidence="1">
    <location>
        <begin position="229"/>
        <end position="282"/>
    </location>
</feature>
<feature type="compositionally biased region" description="Polar residues" evidence="1">
    <location>
        <begin position="257"/>
        <end position="273"/>
    </location>
</feature>
<dbReference type="CDD" id="cd00067">
    <property type="entry name" value="GAL4"/>
    <property type="match status" value="1"/>
</dbReference>
<organism evidence="3 4">
    <name type="scientific">Paxillus involutus ATCC 200175</name>
    <dbReference type="NCBI Taxonomy" id="664439"/>
    <lineage>
        <taxon>Eukaryota</taxon>
        <taxon>Fungi</taxon>
        <taxon>Dikarya</taxon>
        <taxon>Basidiomycota</taxon>
        <taxon>Agaricomycotina</taxon>
        <taxon>Agaricomycetes</taxon>
        <taxon>Agaricomycetidae</taxon>
        <taxon>Boletales</taxon>
        <taxon>Paxilineae</taxon>
        <taxon>Paxillaceae</taxon>
        <taxon>Paxillus</taxon>
    </lineage>
</organism>
<dbReference type="AlphaFoldDB" id="A0A0C9TR73"/>
<dbReference type="PROSITE" id="PS00463">
    <property type="entry name" value="ZN2_CY6_FUNGAL_1"/>
    <property type="match status" value="1"/>
</dbReference>
<feature type="domain" description="Zn(2)-C6 fungal-type" evidence="2">
    <location>
        <begin position="89"/>
        <end position="119"/>
    </location>
</feature>
<dbReference type="InterPro" id="IPR036864">
    <property type="entry name" value="Zn2-C6_fun-type_DNA-bd_sf"/>
</dbReference>
<reference evidence="3 4" key="1">
    <citation type="submission" date="2014-06" db="EMBL/GenBank/DDBJ databases">
        <authorList>
            <consortium name="DOE Joint Genome Institute"/>
            <person name="Kuo A."/>
            <person name="Kohler A."/>
            <person name="Nagy L.G."/>
            <person name="Floudas D."/>
            <person name="Copeland A."/>
            <person name="Barry K.W."/>
            <person name="Cichocki N."/>
            <person name="Veneault-Fourrey C."/>
            <person name="LaButti K."/>
            <person name="Lindquist E.A."/>
            <person name="Lipzen A."/>
            <person name="Lundell T."/>
            <person name="Morin E."/>
            <person name="Murat C."/>
            <person name="Sun H."/>
            <person name="Tunlid A."/>
            <person name="Henrissat B."/>
            <person name="Grigoriev I.V."/>
            <person name="Hibbett D.S."/>
            <person name="Martin F."/>
            <person name="Nordberg H.P."/>
            <person name="Cantor M.N."/>
            <person name="Hua S.X."/>
        </authorList>
    </citation>
    <scope>NUCLEOTIDE SEQUENCE [LARGE SCALE GENOMIC DNA]</scope>
    <source>
        <strain evidence="3 4">ATCC 200175</strain>
    </source>
</reference>
<dbReference type="Gene3D" id="4.10.240.10">
    <property type="entry name" value="Zn(2)-C6 fungal-type DNA-binding domain"/>
    <property type="match status" value="1"/>
</dbReference>
<feature type="compositionally biased region" description="Polar residues" evidence="1">
    <location>
        <begin position="133"/>
        <end position="155"/>
    </location>
</feature>
<keyword evidence="4" id="KW-1185">Reference proteome</keyword>
<dbReference type="InterPro" id="IPR001138">
    <property type="entry name" value="Zn2Cys6_DnaBD"/>
</dbReference>
<dbReference type="SUPFAM" id="SSF57701">
    <property type="entry name" value="Zn2/Cys6 DNA-binding domain"/>
    <property type="match status" value="1"/>
</dbReference>
<evidence type="ECO:0000313" key="3">
    <source>
        <dbReference type="EMBL" id="KIJ12963.1"/>
    </source>
</evidence>
<proteinExistence type="predicted"/>
<dbReference type="Proteomes" id="UP000053647">
    <property type="component" value="Unassembled WGS sequence"/>
</dbReference>
<protein>
    <recommendedName>
        <fullName evidence="2">Zn(2)-C6 fungal-type domain-containing protein</fullName>
    </recommendedName>
</protein>
<name>A0A0C9TR73_PAXIN</name>
<sequence>MRSHSQGFTAILIRNETHPSSFLAASFLSFLNWLVILSAVNDITGALEEVSEDAGIGAMFLTSPEGVFTGLPSSLNHYGHVVIGQKRKACVGCAARKIRCEFTPGATVCRRCQNVEAKCIPKESRARPAHSKSAPQAPSDSDVSIQQHSQPTTGKQRGLPKSDYRPMDLEAVIEDELSDSASINVTLVQHNLMIAKHAEDLASALYVADNSDVDAQPVDGMDSQGEEIFDIGDVSSGDSDHSEDEDNVTPLAGHWQNPRSGSQSIKPNTQPTKSLKRKSVPQPPTVTICRLPPIFFFLSVSFRSIPYLSEL</sequence>
<evidence type="ECO:0000259" key="2">
    <source>
        <dbReference type="PROSITE" id="PS00463"/>
    </source>
</evidence>
<reference evidence="4" key="2">
    <citation type="submission" date="2015-01" db="EMBL/GenBank/DDBJ databases">
        <title>Evolutionary Origins and Diversification of the Mycorrhizal Mutualists.</title>
        <authorList>
            <consortium name="DOE Joint Genome Institute"/>
            <consortium name="Mycorrhizal Genomics Consortium"/>
            <person name="Kohler A."/>
            <person name="Kuo A."/>
            <person name="Nagy L.G."/>
            <person name="Floudas D."/>
            <person name="Copeland A."/>
            <person name="Barry K.W."/>
            <person name="Cichocki N."/>
            <person name="Veneault-Fourrey C."/>
            <person name="LaButti K."/>
            <person name="Lindquist E.A."/>
            <person name="Lipzen A."/>
            <person name="Lundell T."/>
            <person name="Morin E."/>
            <person name="Murat C."/>
            <person name="Riley R."/>
            <person name="Ohm R."/>
            <person name="Sun H."/>
            <person name="Tunlid A."/>
            <person name="Henrissat B."/>
            <person name="Grigoriev I.V."/>
            <person name="Hibbett D.S."/>
            <person name="Martin F."/>
        </authorList>
    </citation>
    <scope>NUCLEOTIDE SEQUENCE [LARGE SCALE GENOMIC DNA]</scope>
    <source>
        <strain evidence="4">ATCC 200175</strain>
    </source>
</reference>
<dbReference type="GO" id="GO:0008270">
    <property type="term" value="F:zinc ion binding"/>
    <property type="evidence" value="ECO:0007669"/>
    <property type="project" value="InterPro"/>
</dbReference>
<feature type="region of interest" description="Disordered" evidence="1">
    <location>
        <begin position="123"/>
        <end position="163"/>
    </location>
</feature>
<dbReference type="HOGENOM" id="CLU_894584_0_0_1"/>
<accession>A0A0C9TR73</accession>
<dbReference type="OrthoDB" id="2706294at2759"/>
<dbReference type="EMBL" id="KN819357">
    <property type="protein sequence ID" value="KIJ12963.1"/>
    <property type="molecule type" value="Genomic_DNA"/>
</dbReference>